<dbReference type="Proteomes" id="UP000678091">
    <property type="component" value="Segment"/>
</dbReference>
<accession>A0A8E7FPH5</accession>
<dbReference type="EMBL" id="MW862109">
    <property type="protein sequence ID" value="QVW29114.1"/>
    <property type="molecule type" value="Genomic_DNA"/>
</dbReference>
<protein>
    <recommendedName>
        <fullName evidence="3">DUF551 domain-containing protein</fullName>
    </recommendedName>
</protein>
<name>A0A8E7FPH5_9CAUD</name>
<evidence type="ECO:0000313" key="1">
    <source>
        <dbReference type="EMBL" id="QVW29114.1"/>
    </source>
</evidence>
<gene>
    <name evidence="1" type="ORF">Medea1_0047</name>
</gene>
<evidence type="ECO:0008006" key="3">
    <source>
        <dbReference type="Google" id="ProtNLM"/>
    </source>
</evidence>
<reference evidence="1" key="1">
    <citation type="submission" date="2021-04" db="EMBL/GenBank/DDBJ databases">
        <title>A novel bacteriophage against Pseudomonas syringae pv. tomato and it's prophylactic efficacy.</title>
        <authorList>
            <person name="Skliros D."/>
            <person name="Papazoglou P."/>
            <person name="Paraskevopoulou E.G."/>
            <person name="Gkizi D."/>
            <person name="Goumas D.E."/>
            <person name="Tjamos S."/>
            <person name="Flemetakis E."/>
        </authorList>
    </citation>
    <scope>NUCLEOTIDE SEQUENCE</scope>
</reference>
<organism evidence="1 2">
    <name type="scientific">Pseudomonas phage Medea1</name>
    <dbReference type="NCBI Taxonomy" id="2834256"/>
    <lineage>
        <taxon>Viruses</taxon>
        <taxon>Duplodnaviria</taxon>
        <taxon>Heunggongvirae</taxon>
        <taxon>Uroviricota</taxon>
        <taxon>Caudoviricetes</taxon>
        <taxon>Medeavirus</taxon>
        <taxon>Medeavirus medea1</taxon>
    </lineage>
</organism>
<evidence type="ECO:0000313" key="2">
    <source>
        <dbReference type="Proteomes" id="UP000678091"/>
    </source>
</evidence>
<proteinExistence type="predicted"/>
<keyword evidence="2" id="KW-1185">Reference proteome</keyword>
<sequence length="149" mass="17062">MSNEKMREEFSAWYLAEVIESCGPSVRVHAENNLAWVREDGSFADPMLRLASLAWQASRAALPTWQQMAYCPKHVDVLFFNERNGVIPGRLTDADSFMTDKERDEWDGGEEAQYRIDAFGFGHWGIDRMDGSEAPTHWMPYPEVLEASQ</sequence>